<dbReference type="AlphaFoldDB" id="A0A938XQ64"/>
<dbReference type="SUPFAM" id="SSF55874">
    <property type="entry name" value="ATPase domain of HSP90 chaperone/DNA topoisomerase II/histidine kinase"/>
    <property type="match status" value="1"/>
</dbReference>
<evidence type="ECO:0000256" key="2">
    <source>
        <dbReference type="ARBA" id="ARBA00022679"/>
    </source>
</evidence>
<evidence type="ECO:0000256" key="4">
    <source>
        <dbReference type="ARBA" id="ARBA00022777"/>
    </source>
</evidence>
<evidence type="ECO:0000256" key="5">
    <source>
        <dbReference type="ARBA" id="ARBA00022840"/>
    </source>
</evidence>
<keyword evidence="2 8" id="KW-0808">Transferase</keyword>
<keyword evidence="6" id="KW-0749">Sporulation</keyword>
<dbReference type="GO" id="GO:0016989">
    <property type="term" value="F:sigma factor antagonist activity"/>
    <property type="evidence" value="ECO:0007669"/>
    <property type="project" value="InterPro"/>
</dbReference>
<dbReference type="PANTHER" id="PTHR35526:SF3">
    <property type="entry name" value="ANTI-SIGMA-F FACTOR RSBW"/>
    <property type="match status" value="1"/>
</dbReference>
<evidence type="ECO:0000256" key="1">
    <source>
        <dbReference type="ARBA" id="ARBA00022527"/>
    </source>
</evidence>
<keyword evidence="1" id="KW-0723">Serine/threonine-protein kinase</keyword>
<evidence type="ECO:0000256" key="3">
    <source>
        <dbReference type="ARBA" id="ARBA00022741"/>
    </source>
</evidence>
<dbReference type="Pfam" id="PF13581">
    <property type="entry name" value="HATPase_c_2"/>
    <property type="match status" value="1"/>
</dbReference>
<proteinExistence type="predicted"/>
<evidence type="ECO:0000259" key="7">
    <source>
        <dbReference type="SMART" id="SM00387"/>
    </source>
</evidence>
<sequence>MGNYAKLIIKSQTDNLGLARITAASFAAQLDFTVSEIEELKVAISEAVSNAIVHGYQEENGEIEISMELSHNQLIIVVVDEGVGMANPKEAFKASYTTTDERMGLGLTFINSFMDKVEIDSKVEVGTKIKMIKSPEQIKKQIN</sequence>
<accession>A0A938XQ64</accession>
<dbReference type="Proteomes" id="UP000774000">
    <property type="component" value="Unassembled WGS sequence"/>
</dbReference>
<protein>
    <submittedName>
        <fullName evidence="8">Stage II sporulation protein AB (Anti-sigma F factor)</fullName>
        <ecNumber evidence="8">2.7.11.1</ecNumber>
    </submittedName>
</protein>
<dbReference type="InterPro" id="IPR003594">
    <property type="entry name" value="HATPase_dom"/>
</dbReference>
<dbReference type="EC" id="2.7.11.1" evidence="8"/>
<evidence type="ECO:0000313" key="9">
    <source>
        <dbReference type="Proteomes" id="UP000774000"/>
    </source>
</evidence>
<dbReference type="EMBL" id="JAFBDQ010000001">
    <property type="protein sequence ID" value="MBM7555265.1"/>
    <property type="molecule type" value="Genomic_DNA"/>
</dbReference>
<dbReference type="GO" id="GO:0042174">
    <property type="term" value="P:negative regulation of sporulation resulting in formation of a cellular spore"/>
    <property type="evidence" value="ECO:0007669"/>
    <property type="project" value="InterPro"/>
</dbReference>
<keyword evidence="3" id="KW-0547">Nucleotide-binding</keyword>
<dbReference type="SMART" id="SM00387">
    <property type="entry name" value="HATPase_c"/>
    <property type="match status" value="1"/>
</dbReference>
<keyword evidence="9" id="KW-1185">Reference proteome</keyword>
<dbReference type="InterPro" id="IPR010194">
    <property type="entry name" value="Anti-sigma_F"/>
</dbReference>
<comment type="caution">
    <text evidence="8">The sequence shown here is derived from an EMBL/GenBank/DDBJ whole genome shotgun (WGS) entry which is preliminary data.</text>
</comment>
<name>A0A938XQ64_9FIRM</name>
<dbReference type="GO" id="GO:0030435">
    <property type="term" value="P:sporulation resulting in formation of a cellular spore"/>
    <property type="evidence" value="ECO:0007669"/>
    <property type="project" value="UniProtKB-KW"/>
</dbReference>
<keyword evidence="4" id="KW-0418">Kinase</keyword>
<dbReference type="InterPro" id="IPR050267">
    <property type="entry name" value="Anti-sigma-factor_SerPK"/>
</dbReference>
<evidence type="ECO:0000313" key="8">
    <source>
        <dbReference type="EMBL" id="MBM7555265.1"/>
    </source>
</evidence>
<reference evidence="8" key="1">
    <citation type="submission" date="2021-01" db="EMBL/GenBank/DDBJ databases">
        <title>Genomic Encyclopedia of Type Strains, Phase IV (KMG-IV): sequencing the most valuable type-strain genomes for metagenomic binning, comparative biology and taxonomic classification.</title>
        <authorList>
            <person name="Goeker M."/>
        </authorList>
    </citation>
    <scope>NUCLEOTIDE SEQUENCE</scope>
    <source>
        <strain evidence="8">DSM 23230</strain>
    </source>
</reference>
<dbReference type="PANTHER" id="PTHR35526">
    <property type="entry name" value="ANTI-SIGMA-F FACTOR RSBW-RELATED"/>
    <property type="match status" value="1"/>
</dbReference>
<dbReference type="RefSeq" id="WP_204699988.1">
    <property type="nucleotide sequence ID" value="NZ_JAFBDQ010000001.1"/>
</dbReference>
<evidence type="ECO:0000256" key="6">
    <source>
        <dbReference type="ARBA" id="ARBA00022969"/>
    </source>
</evidence>
<feature type="domain" description="Histidine kinase/HSP90-like ATPase" evidence="7">
    <location>
        <begin position="35"/>
        <end position="137"/>
    </location>
</feature>
<organism evidence="8 9">
    <name type="scientific">Halanaerobacter jeridensis</name>
    <dbReference type="NCBI Taxonomy" id="706427"/>
    <lineage>
        <taxon>Bacteria</taxon>
        <taxon>Bacillati</taxon>
        <taxon>Bacillota</taxon>
        <taxon>Clostridia</taxon>
        <taxon>Halanaerobiales</taxon>
        <taxon>Halobacteroidaceae</taxon>
        <taxon>Halanaerobacter</taxon>
    </lineage>
</organism>
<dbReference type="InterPro" id="IPR036890">
    <property type="entry name" value="HATPase_C_sf"/>
</dbReference>
<dbReference type="NCBIfam" id="TIGR01925">
    <property type="entry name" value="spIIAB"/>
    <property type="match status" value="1"/>
</dbReference>
<dbReference type="GO" id="GO:0005524">
    <property type="term" value="F:ATP binding"/>
    <property type="evidence" value="ECO:0007669"/>
    <property type="project" value="UniProtKB-KW"/>
</dbReference>
<gene>
    <name evidence="8" type="ORF">JOC47_000089</name>
</gene>
<keyword evidence="5" id="KW-0067">ATP-binding</keyword>
<dbReference type="GO" id="GO:0004674">
    <property type="term" value="F:protein serine/threonine kinase activity"/>
    <property type="evidence" value="ECO:0007669"/>
    <property type="project" value="UniProtKB-KW"/>
</dbReference>
<dbReference type="Gene3D" id="3.30.565.10">
    <property type="entry name" value="Histidine kinase-like ATPase, C-terminal domain"/>
    <property type="match status" value="1"/>
</dbReference>